<protein>
    <submittedName>
        <fullName evidence="1">Uncharacterized protein</fullName>
    </submittedName>
</protein>
<organism evidence="1 5">
    <name type="scientific">Phytophthora cactorum</name>
    <dbReference type="NCBI Taxonomy" id="29920"/>
    <lineage>
        <taxon>Eukaryota</taxon>
        <taxon>Sar</taxon>
        <taxon>Stramenopiles</taxon>
        <taxon>Oomycota</taxon>
        <taxon>Peronosporomycetes</taxon>
        <taxon>Peronosporales</taxon>
        <taxon>Peronosporaceae</taxon>
        <taxon>Phytophthora</taxon>
    </lineage>
</organism>
<dbReference type="EMBL" id="RCMK01001252">
    <property type="protein sequence ID" value="KAG2898438.1"/>
    <property type="molecule type" value="Genomic_DNA"/>
</dbReference>
<evidence type="ECO:0000313" key="4">
    <source>
        <dbReference type="EMBL" id="KAG2964268.1"/>
    </source>
</evidence>
<reference evidence="1" key="1">
    <citation type="submission" date="2018-10" db="EMBL/GenBank/DDBJ databases">
        <title>Effector identification in a new, highly contiguous assembly of the strawberry crown rot pathogen Phytophthora cactorum.</title>
        <authorList>
            <person name="Armitage A.D."/>
            <person name="Nellist C.F."/>
            <person name="Bates H."/>
            <person name="Vickerstaff R.J."/>
            <person name="Harrison R.J."/>
        </authorList>
    </citation>
    <scope>NUCLEOTIDE SEQUENCE</scope>
    <source>
        <strain evidence="1">15-7</strain>
        <strain evidence="2">4032</strain>
        <strain evidence="3">4040</strain>
        <strain evidence="4">P415</strain>
    </source>
</reference>
<dbReference type="EMBL" id="RCML01001231">
    <property type="protein sequence ID" value="KAG2964268.1"/>
    <property type="molecule type" value="Genomic_DNA"/>
</dbReference>
<evidence type="ECO:0000313" key="1">
    <source>
        <dbReference type="EMBL" id="KAG2833600.1"/>
    </source>
</evidence>
<name>A0A8T1JT15_9STRA</name>
<sequence length="47" mass="5010">MLPLSSLAHLQASRPAQRAAVALSLCILPRSRNSHRILVTTNLASSS</sequence>
<dbReference type="Proteomes" id="UP000697107">
    <property type="component" value="Unassembled WGS sequence"/>
</dbReference>
<accession>A0A8T1JT15</accession>
<proteinExistence type="predicted"/>
<evidence type="ECO:0000313" key="3">
    <source>
        <dbReference type="EMBL" id="KAG2898438.1"/>
    </source>
</evidence>
<dbReference type="Proteomes" id="UP000735874">
    <property type="component" value="Unassembled WGS sequence"/>
</dbReference>
<dbReference type="Proteomes" id="UP000736787">
    <property type="component" value="Unassembled WGS sequence"/>
</dbReference>
<dbReference type="EMBL" id="RCMG01001199">
    <property type="protein sequence ID" value="KAG2833600.1"/>
    <property type="molecule type" value="Genomic_DNA"/>
</dbReference>
<comment type="caution">
    <text evidence="1">The sequence shown here is derived from an EMBL/GenBank/DDBJ whole genome shotgun (WGS) entry which is preliminary data.</text>
</comment>
<evidence type="ECO:0000313" key="2">
    <source>
        <dbReference type="EMBL" id="KAG2887507.1"/>
    </source>
</evidence>
<dbReference type="AlphaFoldDB" id="A0A8T1JT15"/>
<dbReference type="Proteomes" id="UP000774804">
    <property type="component" value="Unassembled WGS sequence"/>
</dbReference>
<gene>
    <name evidence="1" type="ORF">PC113_g20545</name>
    <name evidence="2" type="ORF">PC115_g20311</name>
    <name evidence="3" type="ORF">PC117_g22528</name>
    <name evidence="4" type="ORF">PC118_g20422</name>
</gene>
<dbReference type="EMBL" id="RCMI01001263">
    <property type="protein sequence ID" value="KAG2887507.1"/>
    <property type="molecule type" value="Genomic_DNA"/>
</dbReference>
<evidence type="ECO:0000313" key="5">
    <source>
        <dbReference type="Proteomes" id="UP000735874"/>
    </source>
</evidence>